<dbReference type="AlphaFoldDB" id="A1IIW5"/>
<evidence type="ECO:0000256" key="2">
    <source>
        <dbReference type="ARBA" id="ARBA00022842"/>
    </source>
</evidence>
<dbReference type="PANTHER" id="PTHR12001">
    <property type="entry name" value="GERANYLGERANYL PYROPHOSPHATE SYNTHASE"/>
    <property type="match status" value="1"/>
</dbReference>
<accession>A1IIW5</accession>
<dbReference type="InterPro" id="IPR033749">
    <property type="entry name" value="Polyprenyl_synt_CS"/>
</dbReference>
<evidence type="ECO:0000256" key="1">
    <source>
        <dbReference type="ARBA" id="ARBA00022723"/>
    </source>
</evidence>
<comment type="similarity">
    <text evidence="3">Belongs to the FPP/GGPP synthase family.</text>
</comment>
<dbReference type="InterPro" id="IPR000092">
    <property type="entry name" value="Polyprenyl_synt"/>
</dbReference>
<dbReference type="GO" id="GO:0008299">
    <property type="term" value="P:isoprenoid biosynthetic process"/>
    <property type="evidence" value="ECO:0007669"/>
    <property type="project" value="InterPro"/>
</dbReference>
<keyword evidence="1" id="KW-0479">Metal-binding</keyword>
<dbReference type="Pfam" id="PF00348">
    <property type="entry name" value="polyprenyl_synt"/>
    <property type="match status" value="1"/>
</dbReference>
<dbReference type="SUPFAM" id="SSF48576">
    <property type="entry name" value="Terpenoid synthases"/>
    <property type="match status" value="1"/>
</dbReference>
<gene>
    <name evidence="4" type="primary">NtGGPPS2</name>
</gene>
<dbReference type="InterPro" id="IPR008949">
    <property type="entry name" value="Isoprenoid_synthase_dom_sf"/>
</dbReference>
<dbReference type="PROSITE" id="PS00723">
    <property type="entry name" value="POLYPRENYL_SYNTHASE_1"/>
    <property type="match status" value="1"/>
</dbReference>
<dbReference type="GO" id="GO:0046872">
    <property type="term" value="F:metal ion binding"/>
    <property type="evidence" value="ECO:0007669"/>
    <property type="project" value="UniProtKB-KW"/>
</dbReference>
<proteinExistence type="evidence at transcript level"/>
<keyword evidence="2" id="KW-0460">Magnesium</keyword>
<name>A1IIW5_9NEOP</name>
<sequence length="316" mass="36427">MDEHVKGNGVPCLTLGEREHEEKLLQPFAHLTQEPGMQILTRVSSAYNYWLKVPADKLIALKDIGYIIHHSCVLIDDIQDNTLLRRGIPVAHSIYGVASTLNTAIYLLLKGLKRAQILNNPDAIALCIEHLLDMYYGQGLDICWRDNNTCPSLEEYMQMIQKKAAVWLFKIGLLQLLSDNKIDFTKLNSILAMYIQIRDDYCNLCLQQYTDERGYCEDITEGKLSFPIIHAIRRHPDDQQVIHILRQRTRDVELKKYCFTLLEKFGSFSYTRHILKELDAEARAEVAKLGGNPVLENVLNELLDWKKDEDDKNPEQ</sequence>
<evidence type="ECO:0000313" key="4">
    <source>
        <dbReference type="EMBL" id="BAF42692.1"/>
    </source>
</evidence>
<keyword evidence="3" id="KW-0808">Transferase</keyword>
<dbReference type="PANTHER" id="PTHR12001:SF44">
    <property type="entry name" value="GERANYLGERANYL PYROPHOSPHATE SYNTHASE"/>
    <property type="match status" value="1"/>
</dbReference>
<dbReference type="GO" id="GO:0004659">
    <property type="term" value="F:prenyltransferase activity"/>
    <property type="evidence" value="ECO:0007669"/>
    <property type="project" value="InterPro"/>
</dbReference>
<dbReference type="GO" id="GO:0042811">
    <property type="term" value="P:pheromone biosynthetic process"/>
    <property type="evidence" value="ECO:0007669"/>
    <property type="project" value="UniProtKB-ARBA"/>
</dbReference>
<dbReference type="Gene3D" id="1.10.600.10">
    <property type="entry name" value="Farnesyl Diphosphate Synthase"/>
    <property type="match status" value="1"/>
</dbReference>
<evidence type="ECO:0000256" key="3">
    <source>
        <dbReference type="RuleBase" id="RU004466"/>
    </source>
</evidence>
<organism evidence="4">
    <name type="scientific">Nasutitermes takasagoensis</name>
    <dbReference type="NCBI Taxonomy" id="62960"/>
    <lineage>
        <taxon>Eukaryota</taxon>
        <taxon>Metazoa</taxon>
        <taxon>Ecdysozoa</taxon>
        <taxon>Arthropoda</taxon>
        <taxon>Hexapoda</taxon>
        <taxon>Insecta</taxon>
        <taxon>Pterygota</taxon>
        <taxon>Neoptera</taxon>
        <taxon>Polyneoptera</taxon>
        <taxon>Dictyoptera</taxon>
        <taxon>Blattodea</taxon>
        <taxon>Blattoidea</taxon>
        <taxon>Termitoidae</taxon>
        <taxon>Termitidae</taxon>
        <taxon>Nasutitermitinae</taxon>
        <taxon>Nasutitermes</taxon>
    </lineage>
</organism>
<dbReference type="EMBL" id="AB266079">
    <property type="protein sequence ID" value="BAF42692.1"/>
    <property type="molecule type" value="mRNA"/>
</dbReference>
<protein>
    <submittedName>
        <fullName evidence="4">Geranylgeranyl diphosphate synthase-2-B-isoform</fullName>
    </submittedName>
</protein>
<reference evidence="4" key="1">
    <citation type="journal article" date="2007" name="Insect Mol. Biol.">
        <title>Cloning and expression of a geranylgeranyl diphosphate synthase gene: insights into the synthesis of termite defence secretion.</title>
        <authorList>
            <person name="Hojo M."/>
            <person name="Matsumoto T."/>
            <person name="Miura T."/>
        </authorList>
    </citation>
    <scope>NUCLEOTIDE SEQUENCE</scope>
</reference>